<dbReference type="InterPro" id="IPR009325">
    <property type="entry name" value="DUF983"/>
</dbReference>
<keyword evidence="1" id="KW-0472">Membrane</keyword>
<proteinExistence type="predicted"/>
<dbReference type="EMBL" id="JBBKTW010000002">
    <property type="protein sequence ID" value="MEN2987603.1"/>
    <property type="molecule type" value="Genomic_DNA"/>
</dbReference>
<dbReference type="Pfam" id="PF06170">
    <property type="entry name" value="DUF983"/>
    <property type="match status" value="1"/>
</dbReference>
<keyword evidence="1" id="KW-0812">Transmembrane</keyword>
<gene>
    <name evidence="2" type="ORF">WG926_04755</name>
</gene>
<comment type="caution">
    <text evidence="2">The sequence shown here is derived from an EMBL/GenBank/DDBJ whole genome shotgun (WGS) entry which is preliminary data.</text>
</comment>
<keyword evidence="3" id="KW-1185">Reference proteome</keyword>
<evidence type="ECO:0000256" key="1">
    <source>
        <dbReference type="SAM" id="Phobius"/>
    </source>
</evidence>
<keyword evidence="1" id="KW-1133">Transmembrane helix</keyword>
<organism evidence="2 3">
    <name type="scientific">Tistrella arctica</name>
    <dbReference type="NCBI Taxonomy" id="3133430"/>
    <lineage>
        <taxon>Bacteria</taxon>
        <taxon>Pseudomonadati</taxon>
        <taxon>Pseudomonadota</taxon>
        <taxon>Alphaproteobacteria</taxon>
        <taxon>Geminicoccales</taxon>
        <taxon>Geminicoccaceae</taxon>
        <taxon>Tistrella</taxon>
    </lineage>
</organism>
<dbReference type="Proteomes" id="UP001413721">
    <property type="component" value="Unassembled WGS sequence"/>
</dbReference>
<evidence type="ECO:0000313" key="3">
    <source>
        <dbReference type="Proteomes" id="UP001413721"/>
    </source>
</evidence>
<sequence>MSGQDDVVWTNARTEEDDAPVKGPGLWRAMRRGLARRCPRCGEAPAFNGYLSVRDHCSHCGENLGSYRADDAPPYFTIFLVGHIVIPLMLWVEKAWAPDIWVHAALWVPLSLVLTLATLPYIKGAVLGLMLQLRIH</sequence>
<feature type="transmembrane region" description="Helical" evidence="1">
    <location>
        <begin position="104"/>
        <end position="122"/>
    </location>
</feature>
<accession>A0ABU9YFP5</accession>
<feature type="transmembrane region" description="Helical" evidence="1">
    <location>
        <begin position="72"/>
        <end position="92"/>
    </location>
</feature>
<protein>
    <submittedName>
        <fullName evidence="2">DUF983 domain-containing protein</fullName>
    </submittedName>
</protein>
<evidence type="ECO:0000313" key="2">
    <source>
        <dbReference type="EMBL" id="MEN2987603.1"/>
    </source>
</evidence>
<reference evidence="2 3" key="1">
    <citation type="submission" date="2024-03" db="EMBL/GenBank/DDBJ databases">
        <title>High-quality draft genome sequencing of Tistrella sp. BH-R2-4.</title>
        <authorList>
            <person name="Dong C."/>
        </authorList>
    </citation>
    <scope>NUCLEOTIDE SEQUENCE [LARGE SCALE GENOMIC DNA]</scope>
    <source>
        <strain evidence="2 3">BH-R2-4</strain>
    </source>
</reference>
<dbReference type="RefSeq" id="WP_345932350.1">
    <property type="nucleotide sequence ID" value="NZ_JBBKTV010000003.1"/>
</dbReference>
<name>A0ABU9YFP5_9PROT</name>